<dbReference type="AlphaFoldDB" id="A0A1D8B0E8"/>
<keyword evidence="2" id="KW-0732">Signal</keyword>
<name>A0A1D8B0E8_9ACTO</name>
<dbReference type="PROSITE" id="PS51257">
    <property type="entry name" value="PROKAR_LIPOPROTEIN"/>
    <property type="match status" value="1"/>
</dbReference>
<dbReference type="Pfam" id="PF16145">
    <property type="entry name" value="DUF4853"/>
    <property type="match status" value="1"/>
</dbReference>
<dbReference type="Proteomes" id="UP000095214">
    <property type="component" value="Chromosome"/>
</dbReference>
<protein>
    <recommendedName>
        <fullName evidence="5">DUF4853 domain-containing protein</fullName>
    </recommendedName>
</protein>
<proteinExistence type="predicted"/>
<organism evidence="3 4">
    <name type="scientific">Pauljensenia hongkongensis</name>
    <dbReference type="NCBI Taxonomy" id="178339"/>
    <lineage>
        <taxon>Bacteria</taxon>
        <taxon>Bacillati</taxon>
        <taxon>Actinomycetota</taxon>
        <taxon>Actinomycetes</taxon>
        <taxon>Actinomycetales</taxon>
        <taxon>Actinomycetaceae</taxon>
        <taxon>Pauljensenia</taxon>
    </lineage>
</organism>
<dbReference type="EMBL" id="CP017298">
    <property type="protein sequence ID" value="AOS46610.1"/>
    <property type="molecule type" value="Genomic_DNA"/>
</dbReference>
<feature type="chain" id="PRO_5009105446" description="DUF4853 domain-containing protein" evidence="2">
    <location>
        <begin position="21"/>
        <end position="225"/>
    </location>
</feature>
<evidence type="ECO:0000256" key="1">
    <source>
        <dbReference type="SAM" id="MobiDB-lite"/>
    </source>
</evidence>
<evidence type="ECO:0000313" key="4">
    <source>
        <dbReference type="Proteomes" id="UP000095214"/>
    </source>
</evidence>
<keyword evidence="4" id="KW-1185">Reference proteome</keyword>
<dbReference type="OrthoDB" id="3271761at2"/>
<dbReference type="Gene3D" id="3.30.2030.30">
    <property type="match status" value="1"/>
</dbReference>
<reference evidence="3 4" key="1">
    <citation type="submission" date="2016-09" db="EMBL/GenBank/DDBJ databases">
        <title>Complete genome sequence of Actinomyces hongkongensis HKU8.</title>
        <authorList>
            <person name="Gao Y.-X."/>
            <person name="Zhou Y.-Y."/>
            <person name="Xie Y."/>
            <person name="Wang M."/>
            <person name="Wang S.-J."/>
            <person name="Shen S.-G."/>
        </authorList>
    </citation>
    <scope>NUCLEOTIDE SEQUENCE [LARGE SCALE GENOMIC DNA]</scope>
    <source>
        <strain evidence="3 4">HKU8</strain>
    </source>
</reference>
<feature type="compositionally biased region" description="Low complexity" evidence="1">
    <location>
        <begin position="210"/>
        <end position="225"/>
    </location>
</feature>
<feature type="signal peptide" evidence="2">
    <location>
        <begin position="1"/>
        <end position="20"/>
    </location>
</feature>
<gene>
    <name evidence="3" type="ORF">BH719_00830</name>
</gene>
<feature type="region of interest" description="Disordered" evidence="1">
    <location>
        <begin position="196"/>
        <end position="225"/>
    </location>
</feature>
<dbReference type="KEGG" id="phon:BH719_00830"/>
<dbReference type="InterPro" id="IPR032326">
    <property type="entry name" value="DUF4853"/>
</dbReference>
<sequence>MKRGRLRALAVAWCACVAVAVCGCGRGTDIFGRPDPLLPFDKRAPIGVYLSDAEPLIERFVDALAKQNGGALGYDGSAYINGCGETGDEHGIRVRSPGLKILMTDAMDLRALSEQILEPAGFTPPDTFAPDEERSLVWGEDRNGTLLSVYYVPGEMVRFYYHSGCVPFGDMSEDDLKAKVYGRDLTQTFPDLVLYQSFDTDGNPQGPPDQQSGTSAQSTQSGGGQ</sequence>
<accession>A0A1D8B0E8</accession>
<evidence type="ECO:0008006" key="5">
    <source>
        <dbReference type="Google" id="ProtNLM"/>
    </source>
</evidence>
<dbReference type="RefSeq" id="WP_009399942.1">
    <property type="nucleotide sequence ID" value="NZ_CP017298.1"/>
</dbReference>
<evidence type="ECO:0000313" key="3">
    <source>
        <dbReference type="EMBL" id="AOS46610.1"/>
    </source>
</evidence>
<dbReference type="STRING" id="178339.BH719_00830"/>
<evidence type="ECO:0000256" key="2">
    <source>
        <dbReference type="SAM" id="SignalP"/>
    </source>
</evidence>